<organism evidence="2 3">
    <name type="scientific">Phytophthora cactorum</name>
    <dbReference type="NCBI Taxonomy" id="29920"/>
    <lineage>
        <taxon>Eukaryota</taxon>
        <taxon>Sar</taxon>
        <taxon>Stramenopiles</taxon>
        <taxon>Oomycota</taxon>
        <taxon>Peronosporomycetes</taxon>
        <taxon>Peronosporales</taxon>
        <taxon>Peronosporaceae</taxon>
        <taxon>Phytophthora</taxon>
    </lineage>
</organism>
<sequence>MEVALSCDLPSNTTRCAIAAQTTQKVVHPAWHRRRAGVKRQNQRTTAMEGTAPSREEAVAGAASGMAYLLIRGGILSSSTTAGKVTVEVHLKDPTRRRQKPSSRPRAHSTSAVSQLASSNQP</sequence>
<feature type="region of interest" description="Disordered" evidence="1">
    <location>
        <begin position="87"/>
        <end position="122"/>
    </location>
</feature>
<feature type="compositionally biased region" description="Basic and acidic residues" evidence="1">
    <location>
        <begin position="87"/>
        <end position="96"/>
    </location>
</feature>
<gene>
    <name evidence="2" type="ORF">PC117_g4164</name>
</gene>
<protein>
    <submittedName>
        <fullName evidence="2">Uncharacterized protein</fullName>
    </submittedName>
</protein>
<reference evidence="2" key="1">
    <citation type="submission" date="2018-10" db="EMBL/GenBank/DDBJ databases">
        <title>Effector identification in a new, highly contiguous assembly of the strawberry crown rot pathogen Phytophthora cactorum.</title>
        <authorList>
            <person name="Armitage A.D."/>
            <person name="Nellist C.F."/>
            <person name="Bates H."/>
            <person name="Vickerstaff R.J."/>
            <person name="Harrison R.J."/>
        </authorList>
    </citation>
    <scope>NUCLEOTIDE SEQUENCE</scope>
    <source>
        <strain evidence="2">4040</strain>
    </source>
</reference>
<proteinExistence type="predicted"/>
<name>A0A8T1LCB5_9STRA</name>
<evidence type="ECO:0000313" key="3">
    <source>
        <dbReference type="Proteomes" id="UP000736787"/>
    </source>
</evidence>
<feature type="compositionally biased region" description="Basic residues" evidence="1">
    <location>
        <begin position="97"/>
        <end position="107"/>
    </location>
</feature>
<evidence type="ECO:0000256" key="1">
    <source>
        <dbReference type="SAM" id="MobiDB-lite"/>
    </source>
</evidence>
<evidence type="ECO:0000313" key="2">
    <source>
        <dbReference type="EMBL" id="KAG2950768.1"/>
    </source>
</evidence>
<feature type="compositionally biased region" description="Basic residues" evidence="1">
    <location>
        <begin position="30"/>
        <end position="42"/>
    </location>
</feature>
<comment type="caution">
    <text evidence="2">The sequence shown here is derived from an EMBL/GenBank/DDBJ whole genome shotgun (WGS) entry which is preliminary data.</text>
</comment>
<dbReference type="AlphaFoldDB" id="A0A8T1LCB5"/>
<dbReference type="Proteomes" id="UP000736787">
    <property type="component" value="Unassembled WGS sequence"/>
</dbReference>
<accession>A0A8T1LCB5</accession>
<feature type="compositionally biased region" description="Polar residues" evidence="1">
    <location>
        <begin position="108"/>
        <end position="122"/>
    </location>
</feature>
<dbReference type="EMBL" id="RCMK01000064">
    <property type="protein sequence ID" value="KAG2950768.1"/>
    <property type="molecule type" value="Genomic_DNA"/>
</dbReference>
<feature type="region of interest" description="Disordered" evidence="1">
    <location>
        <begin position="28"/>
        <end position="56"/>
    </location>
</feature>